<dbReference type="SUPFAM" id="SSF54928">
    <property type="entry name" value="RNA-binding domain, RBD"/>
    <property type="match status" value="1"/>
</dbReference>
<dbReference type="PANTHER" id="PTHR16105">
    <property type="entry name" value="RNA-BINDING REGION-CONTAINING PROTEIN 3"/>
    <property type="match status" value="1"/>
</dbReference>
<name>A0A7R9K2F8_TIMGE</name>
<feature type="domain" description="RRM" evidence="4">
    <location>
        <begin position="296"/>
        <end position="412"/>
    </location>
</feature>
<dbReference type="InterPro" id="IPR045164">
    <property type="entry name" value="RBM41/RNPC3"/>
</dbReference>
<feature type="compositionally biased region" description="Basic and acidic residues" evidence="3">
    <location>
        <begin position="137"/>
        <end position="151"/>
    </location>
</feature>
<dbReference type="InterPro" id="IPR000504">
    <property type="entry name" value="RRM_dom"/>
</dbReference>
<dbReference type="InterPro" id="IPR035979">
    <property type="entry name" value="RBD_domain_sf"/>
</dbReference>
<protein>
    <recommendedName>
        <fullName evidence="4">RRM domain-containing protein</fullName>
    </recommendedName>
</protein>
<dbReference type="EMBL" id="OE842724">
    <property type="protein sequence ID" value="CAD7601206.1"/>
    <property type="molecule type" value="Genomic_DNA"/>
</dbReference>
<dbReference type="PROSITE" id="PS50102">
    <property type="entry name" value="RRM"/>
    <property type="match status" value="1"/>
</dbReference>
<dbReference type="GO" id="GO:0005689">
    <property type="term" value="C:U12-type spliceosomal complex"/>
    <property type="evidence" value="ECO:0007669"/>
    <property type="project" value="TreeGrafter"/>
</dbReference>
<dbReference type="AlphaFoldDB" id="A0A7R9K2F8"/>
<dbReference type="GO" id="GO:0030626">
    <property type="term" value="F:U12 snRNA binding"/>
    <property type="evidence" value="ECO:0007669"/>
    <property type="project" value="TreeGrafter"/>
</dbReference>
<feature type="region of interest" description="Disordered" evidence="3">
    <location>
        <begin position="118"/>
        <end position="160"/>
    </location>
</feature>
<sequence>MCRLRHTKKHYLIKNEKDAKENNRKNYESFLHKLNTWNAAVNFSQPPPAHLKYQYYPPTQAILVNISRTLAAVPKFYTQVLHLMNKMNLPSPFEPCFFPETYLPGGFKEHSEIVDVGETNQHNESSEEESEIESDEEGPKGPKDIIPEKRTLPQKKKRVKRPKLIQLTQILPTATSKSVMKPEEVFEKPQAEPVQRKIELRLPPEAISAISAETVQEDMSDCHGGFGLMFPTHQEAAKDQTVGLEEDKDIASDSSSVITLDQLAANRISTRGMEPYLIHQRHLPVFKNYQPGVPSCRLYIKNLSKQVVERDLHFIYRRYLIPDFEEQGTMLVSSRQIYFYDVLPLLECKCHSKHTGRLIASLMFDIRLMKEGRMKGQAFITLQTVKQAEQALEETNGFILKDKPMVVQFARSAKVK</sequence>
<dbReference type="GO" id="GO:0097157">
    <property type="term" value="F:pre-mRNA intronic binding"/>
    <property type="evidence" value="ECO:0007669"/>
    <property type="project" value="TreeGrafter"/>
</dbReference>
<reference evidence="5" key="1">
    <citation type="submission" date="2020-11" db="EMBL/GenBank/DDBJ databases">
        <authorList>
            <person name="Tran Van P."/>
        </authorList>
    </citation>
    <scope>NUCLEOTIDE SEQUENCE</scope>
</reference>
<evidence type="ECO:0000313" key="5">
    <source>
        <dbReference type="EMBL" id="CAD7601206.1"/>
    </source>
</evidence>
<proteinExistence type="predicted"/>
<organism evidence="5">
    <name type="scientific">Timema genevievae</name>
    <name type="common">Walking stick</name>
    <dbReference type="NCBI Taxonomy" id="629358"/>
    <lineage>
        <taxon>Eukaryota</taxon>
        <taxon>Metazoa</taxon>
        <taxon>Ecdysozoa</taxon>
        <taxon>Arthropoda</taxon>
        <taxon>Hexapoda</taxon>
        <taxon>Insecta</taxon>
        <taxon>Pterygota</taxon>
        <taxon>Neoptera</taxon>
        <taxon>Polyneoptera</taxon>
        <taxon>Phasmatodea</taxon>
        <taxon>Timematodea</taxon>
        <taxon>Timematoidea</taxon>
        <taxon>Timematidae</taxon>
        <taxon>Timema</taxon>
    </lineage>
</organism>
<evidence type="ECO:0000259" key="4">
    <source>
        <dbReference type="PROSITE" id="PS50102"/>
    </source>
</evidence>
<evidence type="ECO:0000256" key="2">
    <source>
        <dbReference type="PROSITE-ProRule" id="PRU00176"/>
    </source>
</evidence>
<dbReference type="SMART" id="SM00360">
    <property type="entry name" value="RRM"/>
    <property type="match status" value="1"/>
</dbReference>
<dbReference type="InterPro" id="IPR012677">
    <property type="entry name" value="Nucleotide-bd_a/b_plait_sf"/>
</dbReference>
<dbReference type="PANTHER" id="PTHR16105:SF0">
    <property type="entry name" value="RNA-BINDING REGION-CONTAINING PROTEIN 3"/>
    <property type="match status" value="1"/>
</dbReference>
<gene>
    <name evidence="5" type="ORF">TGEB3V08_LOCUS7874</name>
</gene>
<evidence type="ECO:0000256" key="3">
    <source>
        <dbReference type="SAM" id="MobiDB-lite"/>
    </source>
</evidence>
<dbReference type="CDD" id="cd12239">
    <property type="entry name" value="RRM2_RBM40_like"/>
    <property type="match status" value="1"/>
</dbReference>
<accession>A0A7R9K2F8</accession>
<feature type="compositionally biased region" description="Acidic residues" evidence="3">
    <location>
        <begin position="126"/>
        <end position="136"/>
    </location>
</feature>
<dbReference type="Gene3D" id="3.30.70.330">
    <property type="match status" value="1"/>
</dbReference>
<evidence type="ECO:0000256" key="1">
    <source>
        <dbReference type="ARBA" id="ARBA00022884"/>
    </source>
</evidence>
<keyword evidence="1 2" id="KW-0694">RNA-binding</keyword>
<dbReference type="GO" id="GO:0000398">
    <property type="term" value="P:mRNA splicing, via spliceosome"/>
    <property type="evidence" value="ECO:0007669"/>
    <property type="project" value="TreeGrafter"/>
</dbReference>
<dbReference type="Pfam" id="PF00076">
    <property type="entry name" value="RRM_1"/>
    <property type="match status" value="1"/>
</dbReference>